<dbReference type="InterPro" id="IPR006675">
    <property type="entry name" value="HDIG_dom"/>
</dbReference>
<keyword evidence="3" id="KW-1185">Reference proteome</keyword>
<dbReference type="EC" id="3.1.4.52" evidence="2"/>
<dbReference type="PANTHER" id="PTHR43155">
    <property type="entry name" value="CYCLIC DI-GMP PHOSPHODIESTERASE PA4108-RELATED"/>
    <property type="match status" value="1"/>
</dbReference>
<dbReference type="SMART" id="SM00471">
    <property type="entry name" value="HDc"/>
    <property type="match status" value="2"/>
</dbReference>
<organism evidence="2 3">
    <name type="scientific">Clostridium colicanis DSM 13634</name>
    <dbReference type="NCBI Taxonomy" id="1121305"/>
    <lineage>
        <taxon>Bacteria</taxon>
        <taxon>Bacillati</taxon>
        <taxon>Bacillota</taxon>
        <taxon>Clostridia</taxon>
        <taxon>Eubacteriales</taxon>
        <taxon>Clostridiaceae</taxon>
        <taxon>Clostridium</taxon>
    </lineage>
</organism>
<dbReference type="CDD" id="cd00077">
    <property type="entry name" value="HDc"/>
    <property type="match status" value="2"/>
</dbReference>
<name>A0A151ANX6_9CLOT</name>
<keyword evidence="2" id="KW-0378">Hydrolase</keyword>
<evidence type="ECO:0000313" key="2">
    <source>
        <dbReference type="EMBL" id="KYH29344.1"/>
    </source>
</evidence>
<proteinExistence type="predicted"/>
<feature type="domain" description="HD-GYP" evidence="1">
    <location>
        <begin position="225"/>
        <end position="409"/>
    </location>
</feature>
<protein>
    <submittedName>
        <fullName evidence="2">Cyclic di-GMP phosphodiesterase response regulator RpfG</fullName>
        <ecNumber evidence="2">3.1.4.52</ecNumber>
    </submittedName>
</protein>
<evidence type="ECO:0000259" key="1">
    <source>
        <dbReference type="PROSITE" id="PS51832"/>
    </source>
</evidence>
<reference evidence="2 3" key="1">
    <citation type="submission" date="2016-02" db="EMBL/GenBank/DDBJ databases">
        <title>Genome sequence of Clostridium colicanis DSM 13634.</title>
        <authorList>
            <person name="Poehlein A."/>
            <person name="Daniel R."/>
        </authorList>
    </citation>
    <scope>NUCLEOTIDE SEQUENCE [LARGE SCALE GENOMIC DNA]</scope>
    <source>
        <strain evidence="2 3">DSM 13634</strain>
    </source>
</reference>
<accession>A0A151ANX6</accession>
<dbReference type="InterPro" id="IPR037522">
    <property type="entry name" value="HD_GYP_dom"/>
</dbReference>
<evidence type="ECO:0000313" key="3">
    <source>
        <dbReference type="Proteomes" id="UP000075374"/>
    </source>
</evidence>
<comment type="caution">
    <text evidence="2">The sequence shown here is derived from an EMBL/GenBank/DDBJ whole genome shotgun (WGS) entry which is preliminary data.</text>
</comment>
<dbReference type="EMBL" id="LTBB01000004">
    <property type="protein sequence ID" value="KYH29344.1"/>
    <property type="molecule type" value="Genomic_DNA"/>
</dbReference>
<dbReference type="STRING" id="1121305.CLCOL_10880"/>
<dbReference type="RefSeq" id="WP_061857962.1">
    <property type="nucleotide sequence ID" value="NZ_LTBB01000004.1"/>
</dbReference>
<dbReference type="PATRIC" id="fig|1121305.3.peg.1091"/>
<dbReference type="Pfam" id="PF13487">
    <property type="entry name" value="HD_5"/>
    <property type="match status" value="2"/>
</dbReference>
<gene>
    <name evidence="2" type="primary">rpfG_2</name>
    <name evidence="2" type="ORF">CLCOL_10880</name>
</gene>
<dbReference type="NCBIfam" id="TIGR00277">
    <property type="entry name" value="HDIG"/>
    <property type="match status" value="2"/>
</dbReference>
<dbReference type="InterPro" id="IPR003607">
    <property type="entry name" value="HD/PDEase_dom"/>
</dbReference>
<dbReference type="Gene3D" id="1.10.3210.10">
    <property type="entry name" value="Hypothetical protein af1432"/>
    <property type="match status" value="2"/>
</dbReference>
<dbReference type="GO" id="GO:0071111">
    <property type="term" value="F:cyclic-guanylate-specific phosphodiesterase activity"/>
    <property type="evidence" value="ECO:0007669"/>
    <property type="project" value="UniProtKB-EC"/>
</dbReference>
<dbReference type="AlphaFoldDB" id="A0A151ANX6"/>
<dbReference type="SUPFAM" id="SSF109604">
    <property type="entry name" value="HD-domain/PDEase-like"/>
    <property type="match status" value="2"/>
</dbReference>
<dbReference type="Proteomes" id="UP000075374">
    <property type="component" value="Unassembled WGS sequence"/>
</dbReference>
<dbReference type="PANTHER" id="PTHR43155:SF1">
    <property type="entry name" value="3'3'-CGAMP-SPECIFIC PHOSPHODIESTERASE 1"/>
    <property type="match status" value="1"/>
</dbReference>
<dbReference type="PROSITE" id="PS51832">
    <property type="entry name" value="HD_GYP"/>
    <property type="match status" value="1"/>
</dbReference>
<sequence length="409" mass="46255">MEISLDKTVRAMSIALDLIEISSLEDKNIIESVSNVNYSNHEFTHHSNRTAYISLKIGSSLNLSKENMMRLYLCALLHDIGAANSLKSSHSHSDFIKNHCIKGCEIIKPFPILNGISEIILYHHENYNGTGPMNIKEDEIPVESQIIRIADLVELLYDEKIPPYKQQNHITNWVISHSDTIFSKEIVDCFLKVSSTDTFWFDLENIGFMNSILDEISPSLDITLRLDHFETIASIFSNIIDSKSKFTALHSKEIADLAFNVSKHLGYSDEKCKKMRIAGLLHDIGKVAIPSKILDKNGPLTKEEFSIIKSHVYYTSMILSKIDGINDITEWASSHHEKLNGTGYPRKLSSKDLSEESRIMAVCDIYQALTEDRPYRKGLSKDKAFAIMDDMASSNLICNKSLSYLKEAL</sequence>